<organism evidence="2 3">
    <name type="scientific">Streptomyces xiamenensis</name>
    <dbReference type="NCBI Taxonomy" id="408015"/>
    <lineage>
        <taxon>Bacteria</taxon>
        <taxon>Bacillati</taxon>
        <taxon>Actinomycetota</taxon>
        <taxon>Actinomycetes</taxon>
        <taxon>Kitasatosporales</taxon>
        <taxon>Streptomycetaceae</taxon>
        <taxon>Streptomyces</taxon>
    </lineage>
</organism>
<name>A0A0F7G0S5_9ACTN</name>
<accession>A0A0F7G0S5</accession>
<dbReference type="EMBL" id="CP009922">
    <property type="protein sequence ID" value="AKG46000.1"/>
    <property type="molecule type" value="Genomic_DNA"/>
</dbReference>
<keyword evidence="1" id="KW-0472">Membrane</keyword>
<feature type="transmembrane region" description="Helical" evidence="1">
    <location>
        <begin position="27"/>
        <end position="48"/>
    </location>
</feature>
<dbReference type="STRING" id="408015.SXIM_46160"/>
<dbReference type="AlphaFoldDB" id="A0A0F7G0S5"/>
<dbReference type="Proteomes" id="UP000034034">
    <property type="component" value="Chromosome"/>
</dbReference>
<proteinExistence type="predicted"/>
<evidence type="ECO:0000313" key="2">
    <source>
        <dbReference type="EMBL" id="AKG46000.1"/>
    </source>
</evidence>
<evidence type="ECO:0000313" key="3">
    <source>
        <dbReference type="Proteomes" id="UP000034034"/>
    </source>
</evidence>
<dbReference type="KEGG" id="sxi:SXIM_46160"/>
<dbReference type="PATRIC" id="fig|408015.6.peg.4672"/>
<reference evidence="2" key="1">
    <citation type="submission" date="2019-08" db="EMBL/GenBank/DDBJ databases">
        <title>Complete genome sequence of a mangrove-derived Streptomyces xiamenensis.</title>
        <authorList>
            <person name="Xu J."/>
        </authorList>
    </citation>
    <scope>NUCLEOTIDE SEQUENCE</scope>
    <source>
        <strain evidence="2">318</strain>
    </source>
</reference>
<gene>
    <name evidence="2" type="ORF">SXIM_46160</name>
</gene>
<protein>
    <submittedName>
        <fullName evidence="2">Uncharacterized protein</fullName>
    </submittedName>
</protein>
<evidence type="ECO:0000256" key="1">
    <source>
        <dbReference type="SAM" id="Phobius"/>
    </source>
</evidence>
<sequence>MEVLMSYGSIAGPGGTLAATGLAAGQLWLVVASAAFVLVGALVVRVSFRRRRGALSP</sequence>
<keyword evidence="1" id="KW-1133">Transmembrane helix</keyword>
<dbReference type="HOGENOM" id="CLU_2994933_0_0_11"/>
<keyword evidence="1" id="KW-0812">Transmembrane</keyword>
<keyword evidence="3" id="KW-1185">Reference proteome</keyword>